<keyword evidence="2" id="KW-1185">Reference proteome</keyword>
<evidence type="ECO:0000313" key="1">
    <source>
        <dbReference type="EMBL" id="KAH3859217.1"/>
    </source>
</evidence>
<proteinExistence type="predicted"/>
<name>A0A9D4RA52_DREPO</name>
<protein>
    <submittedName>
        <fullName evidence="1">Uncharacterized protein</fullName>
    </submittedName>
</protein>
<organism evidence="1 2">
    <name type="scientific">Dreissena polymorpha</name>
    <name type="common">Zebra mussel</name>
    <name type="synonym">Mytilus polymorpha</name>
    <dbReference type="NCBI Taxonomy" id="45954"/>
    <lineage>
        <taxon>Eukaryota</taxon>
        <taxon>Metazoa</taxon>
        <taxon>Spiralia</taxon>
        <taxon>Lophotrochozoa</taxon>
        <taxon>Mollusca</taxon>
        <taxon>Bivalvia</taxon>
        <taxon>Autobranchia</taxon>
        <taxon>Heteroconchia</taxon>
        <taxon>Euheterodonta</taxon>
        <taxon>Imparidentia</taxon>
        <taxon>Neoheterodontei</taxon>
        <taxon>Myida</taxon>
        <taxon>Dreissenoidea</taxon>
        <taxon>Dreissenidae</taxon>
        <taxon>Dreissena</taxon>
    </lineage>
</organism>
<reference evidence="1" key="2">
    <citation type="submission" date="2020-11" db="EMBL/GenBank/DDBJ databases">
        <authorList>
            <person name="McCartney M.A."/>
            <person name="Auch B."/>
            <person name="Kono T."/>
            <person name="Mallez S."/>
            <person name="Becker A."/>
            <person name="Gohl D.M."/>
            <person name="Silverstein K.A.T."/>
            <person name="Koren S."/>
            <person name="Bechman K.B."/>
            <person name="Herman A."/>
            <person name="Abrahante J.E."/>
            <person name="Garbe J."/>
        </authorList>
    </citation>
    <scope>NUCLEOTIDE SEQUENCE</scope>
    <source>
        <strain evidence="1">Duluth1</strain>
        <tissue evidence="1">Whole animal</tissue>
    </source>
</reference>
<dbReference type="AlphaFoldDB" id="A0A9D4RA52"/>
<dbReference type="EMBL" id="JAIWYP010000003">
    <property type="protein sequence ID" value="KAH3859217.1"/>
    <property type="molecule type" value="Genomic_DNA"/>
</dbReference>
<comment type="caution">
    <text evidence="1">The sequence shown here is derived from an EMBL/GenBank/DDBJ whole genome shotgun (WGS) entry which is preliminary data.</text>
</comment>
<evidence type="ECO:0000313" key="2">
    <source>
        <dbReference type="Proteomes" id="UP000828390"/>
    </source>
</evidence>
<dbReference type="Proteomes" id="UP000828390">
    <property type="component" value="Unassembled WGS sequence"/>
</dbReference>
<reference evidence="1" key="1">
    <citation type="journal article" date="2019" name="bioRxiv">
        <title>The Genome of the Zebra Mussel, Dreissena polymorpha: A Resource for Invasive Species Research.</title>
        <authorList>
            <person name="McCartney M.A."/>
            <person name="Auch B."/>
            <person name="Kono T."/>
            <person name="Mallez S."/>
            <person name="Zhang Y."/>
            <person name="Obille A."/>
            <person name="Becker A."/>
            <person name="Abrahante J.E."/>
            <person name="Garbe J."/>
            <person name="Badalamenti J.P."/>
            <person name="Herman A."/>
            <person name="Mangelson H."/>
            <person name="Liachko I."/>
            <person name="Sullivan S."/>
            <person name="Sone E.D."/>
            <person name="Koren S."/>
            <person name="Silverstein K.A.T."/>
            <person name="Beckman K.B."/>
            <person name="Gohl D.M."/>
        </authorList>
    </citation>
    <scope>NUCLEOTIDE SEQUENCE</scope>
    <source>
        <strain evidence="1">Duluth1</strain>
        <tissue evidence="1">Whole animal</tissue>
    </source>
</reference>
<gene>
    <name evidence="1" type="ORF">DPMN_101933</name>
</gene>
<sequence>MEKSVRNQLLNHYECYFDEDNKDLTSMRLKLLTWFRMRYSTKVGSNRVLFLKMIEATQGLASHPESRAAFTETTSHPDNVFKWMRMNFPQLNTRKCRRTTHVCSNENDIVVEELEDGYCSTSNNCRPELQIPMASDFSFIYNSLSEICLKPKREPGFSIISRIQNLNQTKVSCCRMTVVVVLRHLTKKPVRKR</sequence>
<accession>A0A9D4RA52</accession>